<feature type="domain" description="Lipid/polyisoprenoid-binding YceI-like" evidence="2">
    <location>
        <begin position="56"/>
        <end position="212"/>
    </location>
</feature>
<dbReference type="RefSeq" id="WP_052767152.1">
    <property type="nucleotide sequence ID" value="NZ_CP017480.1"/>
</dbReference>
<dbReference type="KEGG" id="lrz:BJI69_19520"/>
<sequence>MPLPKIVSTVALTVLVAASLSVAAQTDQKPAEDASAVSQYKNLNLTRDPKAAAVGNYTLDPHHTSVTAKLAHMDLSRYTLRFDSVSGGFSYDPSSATASKLSITIDPNSVSTGDPKFDKRIAQKYFESDKYSSITFTATTVKLVGEHTVVDGVLDFHGVKKPVKLSVVYRGFAQPRMGFSGEATFKRSEFGVGEWVPLEADEVTILVETEFVKS</sequence>
<gene>
    <name evidence="3" type="ORF">BJI69_19520</name>
</gene>
<feature type="signal peptide" evidence="1">
    <location>
        <begin position="1"/>
        <end position="23"/>
    </location>
</feature>
<keyword evidence="4" id="KW-1185">Reference proteome</keyword>
<dbReference type="SMART" id="SM00867">
    <property type="entry name" value="YceI"/>
    <property type="match status" value="1"/>
</dbReference>
<keyword evidence="1" id="KW-0732">Signal</keyword>
<dbReference type="STRING" id="1440763.BJI69_19520"/>
<dbReference type="InterPro" id="IPR007372">
    <property type="entry name" value="Lipid/polyisoprenoid-bd_YceI"/>
</dbReference>
<dbReference type="Pfam" id="PF04264">
    <property type="entry name" value="YceI"/>
    <property type="match status" value="1"/>
</dbReference>
<evidence type="ECO:0000256" key="1">
    <source>
        <dbReference type="SAM" id="SignalP"/>
    </source>
</evidence>
<dbReference type="EMBL" id="CP017480">
    <property type="protein sequence ID" value="APG05875.1"/>
    <property type="molecule type" value="Genomic_DNA"/>
</dbReference>
<evidence type="ECO:0000313" key="4">
    <source>
        <dbReference type="Proteomes" id="UP000182987"/>
    </source>
</evidence>
<dbReference type="PANTHER" id="PTHR34406:SF1">
    <property type="entry name" value="PROTEIN YCEI"/>
    <property type="match status" value="1"/>
</dbReference>
<name>A0A1L3EXT9_9GAMM</name>
<protein>
    <recommendedName>
        <fullName evidence="2">Lipid/polyisoprenoid-binding YceI-like domain-containing protein</fullName>
    </recommendedName>
</protein>
<dbReference type="Gene3D" id="2.40.128.110">
    <property type="entry name" value="Lipid/polyisoprenoid-binding, YceI-like"/>
    <property type="match status" value="1"/>
</dbReference>
<proteinExistence type="predicted"/>
<dbReference type="Proteomes" id="UP000182987">
    <property type="component" value="Chromosome"/>
</dbReference>
<dbReference type="AlphaFoldDB" id="A0A1L3EXT9"/>
<reference evidence="4" key="1">
    <citation type="submission" date="2016-09" db="EMBL/GenBank/DDBJ databases">
        <authorList>
            <person name="Lysoe E."/>
        </authorList>
    </citation>
    <scope>NUCLEOTIDE SEQUENCE [LARGE SCALE GENOMIC DNA]</scope>
    <source>
        <strain evidence="4">LJ96T</strain>
    </source>
</reference>
<dbReference type="PANTHER" id="PTHR34406">
    <property type="entry name" value="PROTEIN YCEI"/>
    <property type="match status" value="1"/>
</dbReference>
<feature type="chain" id="PRO_5009853249" description="Lipid/polyisoprenoid-binding YceI-like domain-containing protein" evidence="1">
    <location>
        <begin position="24"/>
        <end position="214"/>
    </location>
</feature>
<evidence type="ECO:0000313" key="3">
    <source>
        <dbReference type="EMBL" id="APG05875.1"/>
    </source>
</evidence>
<dbReference type="InterPro" id="IPR036761">
    <property type="entry name" value="TTHA0802/YceI-like_sf"/>
</dbReference>
<accession>A0A1L3EXT9</accession>
<organism evidence="3 4">
    <name type="scientific">Luteibacter rhizovicinus DSM 16549</name>
    <dbReference type="NCBI Taxonomy" id="1440763"/>
    <lineage>
        <taxon>Bacteria</taxon>
        <taxon>Pseudomonadati</taxon>
        <taxon>Pseudomonadota</taxon>
        <taxon>Gammaproteobacteria</taxon>
        <taxon>Lysobacterales</taxon>
        <taxon>Rhodanobacteraceae</taxon>
        <taxon>Luteibacter</taxon>
    </lineage>
</organism>
<dbReference type="OrthoDB" id="9811006at2"/>
<evidence type="ECO:0000259" key="2">
    <source>
        <dbReference type="SMART" id="SM00867"/>
    </source>
</evidence>
<dbReference type="SUPFAM" id="SSF101874">
    <property type="entry name" value="YceI-like"/>
    <property type="match status" value="1"/>
</dbReference>